<name>A0A2U1D4E5_9LACO</name>
<dbReference type="OrthoDB" id="2151957at2"/>
<proteinExistence type="predicted"/>
<dbReference type="NCBIfam" id="TIGR01725">
    <property type="entry name" value="phge_HK97_gp10"/>
    <property type="match status" value="1"/>
</dbReference>
<sequence length="123" mass="13706">MSGGFRIEGADKFISVHTDKLTRVPSAARELVRSTTASTQAQAARLAPVKNGFLRRNIDISFVNTGLVSTGTVTGNAMNRNFNYGYAQENGTRFIQPKLFMYQAYQIHKEVFIRNMEAVLENA</sequence>
<protein>
    <submittedName>
        <fullName evidence="1">HK97 gp10 family phage protein</fullName>
    </submittedName>
</protein>
<dbReference type="Proteomes" id="UP000245433">
    <property type="component" value="Unassembled WGS sequence"/>
</dbReference>
<gene>
    <name evidence="1" type="ORF">C7384_11219</name>
</gene>
<evidence type="ECO:0000313" key="2">
    <source>
        <dbReference type="Proteomes" id="UP000245433"/>
    </source>
</evidence>
<organism evidence="1 2">
    <name type="scientific">Convivina intestini</name>
    <dbReference type="NCBI Taxonomy" id="1505726"/>
    <lineage>
        <taxon>Bacteria</taxon>
        <taxon>Bacillati</taxon>
        <taxon>Bacillota</taxon>
        <taxon>Bacilli</taxon>
        <taxon>Lactobacillales</taxon>
        <taxon>Lactobacillaceae</taxon>
        <taxon>Convivina</taxon>
    </lineage>
</organism>
<accession>A0A2U1D4E5</accession>
<dbReference type="AlphaFoldDB" id="A0A2U1D4E5"/>
<dbReference type="InterPro" id="IPR010064">
    <property type="entry name" value="HK97-gp10_tail"/>
</dbReference>
<dbReference type="RefSeq" id="WP_089940236.1">
    <property type="nucleotide sequence ID" value="NZ_QEKT01000012.1"/>
</dbReference>
<reference evidence="1 2" key="1">
    <citation type="submission" date="2018-04" db="EMBL/GenBank/DDBJ databases">
        <title>Genomic Encyclopedia of Type Strains, Phase IV (KMG-IV): sequencing the most valuable type-strain genomes for metagenomic binning, comparative biology and taxonomic classification.</title>
        <authorList>
            <person name="Goeker M."/>
        </authorList>
    </citation>
    <scope>NUCLEOTIDE SEQUENCE [LARGE SCALE GENOMIC DNA]</scope>
    <source>
        <strain evidence="1 2">DSM 28795</strain>
    </source>
</reference>
<comment type="caution">
    <text evidence="1">The sequence shown here is derived from an EMBL/GenBank/DDBJ whole genome shotgun (WGS) entry which is preliminary data.</text>
</comment>
<evidence type="ECO:0000313" key="1">
    <source>
        <dbReference type="EMBL" id="PVY82547.1"/>
    </source>
</evidence>
<keyword evidence="2" id="KW-1185">Reference proteome</keyword>
<dbReference type="EMBL" id="QEKT01000012">
    <property type="protein sequence ID" value="PVY82547.1"/>
    <property type="molecule type" value="Genomic_DNA"/>
</dbReference>